<keyword evidence="11" id="KW-1185">Reference proteome</keyword>
<dbReference type="Pfam" id="PF00002">
    <property type="entry name" value="7tm_2"/>
    <property type="match status" value="1"/>
</dbReference>
<dbReference type="HOGENOM" id="CLU_306801_0_0_1"/>
<comment type="subcellular location">
    <subcellularLocation>
        <location evidence="1">Membrane</location>
        <topology evidence="1">Multi-pass membrane protein</topology>
    </subcellularLocation>
</comment>
<feature type="compositionally biased region" description="Low complexity" evidence="5">
    <location>
        <begin position="986"/>
        <end position="999"/>
    </location>
</feature>
<feature type="signal peptide" evidence="7">
    <location>
        <begin position="1"/>
        <end position="24"/>
    </location>
</feature>
<evidence type="ECO:0000259" key="8">
    <source>
        <dbReference type="PROSITE" id="PS50261"/>
    </source>
</evidence>
<dbReference type="EMBL" id="AMQN01002233">
    <property type="status" value="NOT_ANNOTATED_CDS"/>
    <property type="molecule type" value="Genomic_DNA"/>
</dbReference>
<evidence type="ECO:0000256" key="3">
    <source>
        <dbReference type="ARBA" id="ARBA00022989"/>
    </source>
</evidence>
<feature type="transmembrane region" description="Helical" evidence="6">
    <location>
        <begin position="923"/>
        <end position="944"/>
    </location>
</feature>
<dbReference type="EnsemblMetazoa" id="CapteT225131">
    <property type="protein sequence ID" value="CapteP225131"/>
    <property type="gene ID" value="CapteG225131"/>
</dbReference>
<proteinExistence type="predicted"/>
<feature type="transmembrane region" description="Helical" evidence="6">
    <location>
        <begin position="832"/>
        <end position="852"/>
    </location>
</feature>
<dbReference type="CDD" id="cd15040">
    <property type="entry name" value="7tmB2_Adhesion"/>
    <property type="match status" value="1"/>
</dbReference>
<dbReference type="Gene3D" id="3.80.10.10">
    <property type="entry name" value="Ribonuclease Inhibitor"/>
    <property type="match status" value="1"/>
</dbReference>
<keyword evidence="7" id="KW-0732">Signal</keyword>
<dbReference type="InterPro" id="IPR017981">
    <property type="entry name" value="GPCR_2-like_7TM"/>
</dbReference>
<dbReference type="PRINTS" id="PR00249">
    <property type="entry name" value="GPCRSECRETIN"/>
</dbReference>
<evidence type="ECO:0000256" key="2">
    <source>
        <dbReference type="ARBA" id="ARBA00022692"/>
    </source>
</evidence>
<dbReference type="AlphaFoldDB" id="R7TT52"/>
<evidence type="ECO:0000256" key="4">
    <source>
        <dbReference type="ARBA" id="ARBA00023136"/>
    </source>
</evidence>
<dbReference type="PANTHER" id="PTHR45692:SF1">
    <property type="entry name" value="G-PROTEIN COUPLED RECEPTORS FAMILY 2 PROFILE 2 DOMAIN-CONTAINING PROTEIN"/>
    <property type="match status" value="1"/>
</dbReference>
<feature type="transmembrane region" description="Helical" evidence="6">
    <location>
        <begin position="872"/>
        <end position="895"/>
    </location>
</feature>
<evidence type="ECO:0000256" key="1">
    <source>
        <dbReference type="ARBA" id="ARBA00004141"/>
    </source>
</evidence>
<feature type="region of interest" description="Disordered" evidence="5">
    <location>
        <begin position="986"/>
        <end position="1036"/>
    </location>
</feature>
<keyword evidence="3 6" id="KW-1133">Transmembrane helix</keyword>
<dbReference type="PANTHER" id="PTHR45692">
    <property type="entry name" value="G_PROTEIN_RECEP_F2_4 DOMAIN-CONTAINING PROTEIN"/>
    <property type="match status" value="1"/>
</dbReference>
<evidence type="ECO:0000256" key="5">
    <source>
        <dbReference type="SAM" id="MobiDB-lite"/>
    </source>
</evidence>
<reference evidence="11" key="1">
    <citation type="submission" date="2012-12" db="EMBL/GenBank/DDBJ databases">
        <authorList>
            <person name="Hellsten U."/>
            <person name="Grimwood J."/>
            <person name="Chapman J.A."/>
            <person name="Shapiro H."/>
            <person name="Aerts A."/>
            <person name="Otillar R.P."/>
            <person name="Terry A.Y."/>
            <person name="Boore J.L."/>
            <person name="Simakov O."/>
            <person name="Marletaz F."/>
            <person name="Cho S.-J."/>
            <person name="Edsinger-Gonzales E."/>
            <person name="Havlak P."/>
            <person name="Kuo D.-H."/>
            <person name="Larsson T."/>
            <person name="Lv J."/>
            <person name="Arendt D."/>
            <person name="Savage R."/>
            <person name="Osoegawa K."/>
            <person name="de Jong P."/>
            <person name="Lindberg D.R."/>
            <person name="Seaver E.C."/>
            <person name="Weisblat D.A."/>
            <person name="Putnam N.H."/>
            <person name="Grigoriev I.V."/>
            <person name="Rokhsar D.S."/>
        </authorList>
    </citation>
    <scope>NUCLEOTIDE SEQUENCE</scope>
    <source>
        <strain evidence="11">I ESC-2004</strain>
    </source>
</reference>
<feature type="transmembrane region" description="Helical" evidence="6">
    <location>
        <begin position="950"/>
        <end position="970"/>
    </location>
</feature>
<dbReference type="EMBL" id="KB308725">
    <property type="protein sequence ID" value="ELT96794.1"/>
    <property type="molecule type" value="Genomic_DNA"/>
</dbReference>
<keyword evidence="2 6" id="KW-0812">Transmembrane</keyword>
<dbReference type="GO" id="GO:0007166">
    <property type="term" value="P:cell surface receptor signaling pathway"/>
    <property type="evidence" value="ECO:0007669"/>
    <property type="project" value="InterPro"/>
</dbReference>
<feature type="transmembrane region" description="Helical" evidence="6">
    <location>
        <begin position="680"/>
        <end position="704"/>
    </location>
</feature>
<dbReference type="SUPFAM" id="SSF52058">
    <property type="entry name" value="L domain-like"/>
    <property type="match status" value="1"/>
</dbReference>
<feature type="chain" id="PRO_5008787346" description="G-protein coupled receptors family 2 profile 2 domain-containing protein" evidence="7">
    <location>
        <begin position="25"/>
        <end position="1036"/>
    </location>
</feature>
<organism evidence="9">
    <name type="scientific">Capitella teleta</name>
    <name type="common">Polychaete worm</name>
    <dbReference type="NCBI Taxonomy" id="283909"/>
    <lineage>
        <taxon>Eukaryota</taxon>
        <taxon>Metazoa</taxon>
        <taxon>Spiralia</taxon>
        <taxon>Lophotrochozoa</taxon>
        <taxon>Annelida</taxon>
        <taxon>Polychaeta</taxon>
        <taxon>Sedentaria</taxon>
        <taxon>Scolecida</taxon>
        <taxon>Capitellidae</taxon>
        <taxon>Capitella</taxon>
    </lineage>
</organism>
<sequence>MKCIRTVAPLFWVVILCGQGVFRSHQTEEYSGSEQNVVSVCGTVNSKPLCQCDATNGRETRVDCSNIEISEIPPGIPASTAILYIDENNIRHIEEGAFQNLFRLELLQMQDNAVTGLTPESLQYLTGLQEIDLSVTLLQCDCSTLELRRRSRFYEQQIHGIICENFEMDLFDVPADMFGDCPELDIPFCHYCNNSENLQDCLKFGQRVQCSSPHDVCLTKFTAGPGRGPSVTMKCVGRLECPDYQYDNPRTCLENRDSIECNFCCAANDCNHQMDNSGYFYTAYFELTFGVNNWSLDGGSDIYITAVINNLTEATFGSINFDVTPGLVDLGFNQKGEMQFYVTIEVRLELGSNVKEVNEELYSSLLEASRRQPLSDVIVNGSISLRPTSYENKCSSETTQTSRGTFSWPSVSPGDEIVNIRCPVPRLYAYKSVAQRACVTSPSGLAIWTTPDVSACAVMTDSIEELMQLNEMDITADTIVDVSEKLAMVTRRSPDFTEDDFDVSVSVLGHLITPDDPMNTASSLNYIVETYNNLMDVEFVVLEGSEAASSSATKALQDLENLSSSLTEDPNEILMVKEKIAVVVRGLDGVDNSAPVVCSAFMSSDGMLEPSSAIRAVQASVNEIGSDLDAEGSKELNSRIIAASFNGDEMKALETPIEITLTHNLKDIYGQSLSEKNKEALMWISYLGCGLSLIGVLFTIVTYLHFKQLRRDKPSIILINLCFALMLLLISFVLSTLKIIRNVDIACKEDLFIIQNLKVYLTWTSSHLDLYISDRVRHNIPSDMYRRCSPARVIAVILHYSIMATWAWMFVEAYYMYIALISIMPKYYSHMVLKMSLFGWGTPLIPVAIVLGLSREHYGLQQDICWLDQIPFYAGCLAPIAFVLLINITMFILVIRQLHNFSVRRNIEKTVYSSVRVRLKGGIGVMFLVGLTWVFAIFAVGGVAGLIFNYLFTVCNTLQGLFVFLFNCLGKNDARKAWWRSITRESSSSSTSSKTKTSTAPSPENVDNRNMRPYTANDRPSNGMSAPTKSSSSSSS</sequence>
<dbReference type="STRING" id="283909.R7TT52"/>
<feature type="transmembrane region" description="Helical" evidence="6">
    <location>
        <begin position="716"/>
        <end position="734"/>
    </location>
</feature>
<evidence type="ECO:0000313" key="10">
    <source>
        <dbReference type="EnsemblMetazoa" id="CapteP225131"/>
    </source>
</evidence>
<feature type="domain" description="G-protein coupled receptors family 2 profile 2" evidence="8">
    <location>
        <begin position="681"/>
        <end position="971"/>
    </location>
</feature>
<keyword evidence="4 6" id="KW-0472">Membrane</keyword>
<dbReference type="Gene3D" id="1.20.1070.10">
    <property type="entry name" value="Rhodopsin 7-helix transmembrane proteins"/>
    <property type="match status" value="1"/>
</dbReference>
<dbReference type="InterPro" id="IPR032675">
    <property type="entry name" value="LRR_dom_sf"/>
</dbReference>
<name>R7TT52_CAPTE</name>
<feature type="compositionally biased region" description="Polar residues" evidence="5">
    <location>
        <begin position="1018"/>
        <end position="1029"/>
    </location>
</feature>
<dbReference type="Proteomes" id="UP000014760">
    <property type="component" value="Unassembled WGS sequence"/>
</dbReference>
<protein>
    <recommendedName>
        <fullName evidence="8">G-protein coupled receptors family 2 profile 2 domain-containing protein</fullName>
    </recommendedName>
</protein>
<dbReference type="OMA" id="IMISHIP"/>
<dbReference type="InterPro" id="IPR000832">
    <property type="entry name" value="GPCR_2_secretin-like"/>
</dbReference>
<evidence type="ECO:0000313" key="11">
    <source>
        <dbReference type="Proteomes" id="UP000014760"/>
    </source>
</evidence>
<dbReference type="GO" id="GO:0004930">
    <property type="term" value="F:G protein-coupled receptor activity"/>
    <property type="evidence" value="ECO:0007669"/>
    <property type="project" value="InterPro"/>
</dbReference>
<accession>R7TT52</accession>
<dbReference type="PROSITE" id="PS50261">
    <property type="entry name" value="G_PROTEIN_RECEP_F2_4"/>
    <property type="match status" value="1"/>
</dbReference>
<dbReference type="OrthoDB" id="5961629at2759"/>
<evidence type="ECO:0000256" key="6">
    <source>
        <dbReference type="SAM" id="Phobius"/>
    </source>
</evidence>
<evidence type="ECO:0000313" key="9">
    <source>
        <dbReference type="EMBL" id="ELT96794.1"/>
    </source>
</evidence>
<dbReference type="GO" id="GO:0016020">
    <property type="term" value="C:membrane"/>
    <property type="evidence" value="ECO:0007669"/>
    <property type="project" value="UniProtKB-SubCell"/>
</dbReference>
<dbReference type="InterPro" id="IPR001611">
    <property type="entry name" value="Leu-rich_rpt"/>
</dbReference>
<gene>
    <name evidence="9" type="ORF">CAPTEDRAFT_225131</name>
</gene>
<evidence type="ECO:0000256" key="7">
    <source>
        <dbReference type="SAM" id="SignalP"/>
    </source>
</evidence>
<reference evidence="9 11" key="2">
    <citation type="journal article" date="2013" name="Nature">
        <title>Insights into bilaterian evolution from three spiralian genomes.</title>
        <authorList>
            <person name="Simakov O."/>
            <person name="Marletaz F."/>
            <person name="Cho S.J."/>
            <person name="Edsinger-Gonzales E."/>
            <person name="Havlak P."/>
            <person name="Hellsten U."/>
            <person name="Kuo D.H."/>
            <person name="Larsson T."/>
            <person name="Lv J."/>
            <person name="Arendt D."/>
            <person name="Savage R."/>
            <person name="Osoegawa K."/>
            <person name="de Jong P."/>
            <person name="Grimwood J."/>
            <person name="Chapman J.A."/>
            <person name="Shapiro H."/>
            <person name="Aerts A."/>
            <person name="Otillar R.P."/>
            <person name="Terry A.Y."/>
            <person name="Boore J.L."/>
            <person name="Grigoriev I.V."/>
            <person name="Lindberg D.R."/>
            <person name="Seaver E.C."/>
            <person name="Weisblat D.A."/>
            <person name="Putnam N.H."/>
            <person name="Rokhsar D.S."/>
        </authorList>
    </citation>
    <scope>NUCLEOTIDE SEQUENCE</scope>
    <source>
        <strain evidence="9 11">I ESC-2004</strain>
    </source>
</reference>
<dbReference type="Pfam" id="PF13855">
    <property type="entry name" value="LRR_8"/>
    <property type="match status" value="1"/>
</dbReference>
<reference evidence="10" key="3">
    <citation type="submission" date="2015-06" db="UniProtKB">
        <authorList>
            <consortium name="EnsemblMetazoa"/>
        </authorList>
    </citation>
    <scope>IDENTIFICATION</scope>
</reference>